<dbReference type="SMART" id="SM00448">
    <property type="entry name" value="REC"/>
    <property type="match status" value="1"/>
</dbReference>
<dbReference type="PRINTS" id="PR00344">
    <property type="entry name" value="BCTRLSENSOR"/>
</dbReference>
<dbReference type="EC" id="2.7.13.3" evidence="2"/>
<dbReference type="EMBL" id="OU912926">
    <property type="protein sequence ID" value="CAG9933161.1"/>
    <property type="molecule type" value="Genomic_DNA"/>
</dbReference>
<dbReference type="SMART" id="SM00091">
    <property type="entry name" value="PAS"/>
    <property type="match status" value="1"/>
</dbReference>
<dbReference type="InterPro" id="IPR003661">
    <property type="entry name" value="HisK_dim/P_dom"/>
</dbReference>
<keyword evidence="7" id="KW-0472">Membrane</keyword>
<dbReference type="PROSITE" id="PS50110">
    <property type="entry name" value="RESPONSE_REGULATORY"/>
    <property type="match status" value="1"/>
</dbReference>
<evidence type="ECO:0000256" key="4">
    <source>
        <dbReference type="ARBA" id="ARBA00022679"/>
    </source>
</evidence>
<comment type="catalytic activity">
    <reaction evidence="1">
        <text>ATP + protein L-histidine = ADP + protein N-phospho-L-histidine.</text>
        <dbReference type="EC" id="2.7.13.3"/>
    </reaction>
</comment>
<dbReference type="SMART" id="SM00387">
    <property type="entry name" value="HATPase_c"/>
    <property type="match status" value="1"/>
</dbReference>
<dbReference type="Gene3D" id="3.30.450.20">
    <property type="entry name" value="PAS domain"/>
    <property type="match status" value="1"/>
</dbReference>
<dbReference type="CDD" id="cd00130">
    <property type="entry name" value="PAS"/>
    <property type="match status" value="1"/>
</dbReference>
<feature type="modified residue" description="4-aspartylphosphate" evidence="6">
    <location>
        <position position="732"/>
    </location>
</feature>
<evidence type="ECO:0000259" key="10">
    <source>
        <dbReference type="PROSITE" id="PS50112"/>
    </source>
</evidence>
<dbReference type="Gene3D" id="1.10.287.130">
    <property type="match status" value="1"/>
</dbReference>
<feature type="domain" description="Histidine kinase" evidence="8">
    <location>
        <begin position="438"/>
        <end position="656"/>
    </location>
</feature>
<sequence length="806" mass="89974">MVSKINPSKLTSKIALTIAAFVALFITFNFYVNSVNKIDRANEQRLMSFHLTDQMRQSTDDLSLMARIYVMNPNLRYKKYYQNILDIRNGKMFRPEGYFNVYWDMVLANAISAPIENGPGIPFLDLMRQSGLTEEEIGKLNEAKTNSDLLATVEFVAMKLAESTGPDAEDRHTTARQMISDENYHKAKAKIMKPINEVYLLVEKRTVDAVHEAEYIAFISRLILIVVTLFVTFMLWRAYVSLRATLGGSADEVQTQITRIGRGDFSISSTIKVGMENSVVAGLSKMQNKLQANEIERKQAEEALRIAAVAFESQESLMITDANGVVLRVNKAFTKTTGYTAEEVIGQTPKLFQSDLYDADFYDAMWETIQLTGTWHGEVWGSRKNGELYPKWLTISAVQGDDGAVTHYVGADIDITELSNARIAAEKANRAKSEFISSMSHELRTPLNAILGFAQLLEHGSPAPTPTQMIRLKEILRGGWYLLDLINEILDLALIESGKVSLSPEHMSLQEILLECKTMMEPQAKLRDIQLNFPQLDHSLFVYADRTRVKQVLINLLSNAIKYNCEHGTVEVTCNANALKQVRISIKDTGEGLFPEKLAQLFQPFNRLGQESSSVEGTGIGLVVSKKLIEQMGGNIGVESTVGAGSVFWFDLALAEELQLTEVPNESITHVTKVYDHSKQRTLLYVEDNPANLALVEHIIEGRPDIRLLSAMNGNVGIELAGAHLPDVILMDINLPGISGIDALRILRRDPLTKHIPIIALSANVQLHDIAKAMEAGFFRYLTKPIELNEFMCAIDEAFGFTEKSI</sequence>
<dbReference type="NCBIfam" id="TIGR00229">
    <property type="entry name" value="sensory_box"/>
    <property type="match status" value="1"/>
</dbReference>
<dbReference type="CDD" id="cd00082">
    <property type="entry name" value="HisKA"/>
    <property type="match status" value="1"/>
</dbReference>
<keyword evidence="3 6" id="KW-0597">Phosphoprotein</keyword>
<dbReference type="InterPro" id="IPR000014">
    <property type="entry name" value="PAS"/>
</dbReference>
<evidence type="ECO:0000256" key="3">
    <source>
        <dbReference type="ARBA" id="ARBA00022553"/>
    </source>
</evidence>
<gene>
    <name evidence="12" type="ORF">NTG6680_1912</name>
</gene>
<dbReference type="SUPFAM" id="SSF55785">
    <property type="entry name" value="PYP-like sensor domain (PAS domain)"/>
    <property type="match status" value="1"/>
</dbReference>
<dbReference type="InterPro" id="IPR000700">
    <property type="entry name" value="PAS-assoc_C"/>
</dbReference>
<evidence type="ECO:0000313" key="12">
    <source>
        <dbReference type="EMBL" id="CAG9933161.1"/>
    </source>
</evidence>
<feature type="domain" description="PAS" evidence="10">
    <location>
        <begin position="317"/>
        <end position="348"/>
    </location>
</feature>
<dbReference type="GO" id="GO:0004673">
    <property type="term" value="F:protein histidine kinase activity"/>
    <property type="evidence" value="ECO:0007669"/>
    <property type="project" value="UniProtKB-EC"/>
</dbReference>
<evidence type="ECO:0000256" key="2">
    <source>
        <dbReference type="ARBA" id="ARBA00012438"/>
    </source>
</evidence>
<dbReference type="SUPFAM" id="SSF55874">
    <property type="entry name" value="ATPase domain of HSP90 chaperone/DNA topoisomerase II/histidine kinase"/>
    <property type="match status" value="1"/>
</dbReference>
<dbReference type="InterPro" id="IPR011006">
    <property type="entry name" value="CheY-like_superfamily"/>
</dbReference>
<dbReference type="SUPFAM" id="SSF47384">
    <property type="entry name" value="Homodimeric domain of signal transducing histidine kinase"/>
    <property type="match status" value="1"/>
</dbReference>
<evidence type="ECO:0000256" key="6">
    <source>
        <dbReference type="PROSITE-ProRule" id="PRU00169"/>
    </source>
</evidence>
<dbReference type="Pfam" id="PF13426">
    <property type="entry name" value="PAS_9"/>
    <property type="match status" value="1"/>
</dbReference>
<dbReference type="InterPro" id="IPR001789">
    <property type="entry name" value="Sig_transdc_resp-reg_receiver"/>
</dbReference>
<dbReference type="Gene3D" id="3.40.50.2300">
    <property type="match status" value="1"/>
</dbReference>
<organism evidence="12 13">
    <name type="scientific">Candidatus Nitrotoga arctica</name>
    <dbReference type="NCBI Taxonomy" id="453162"/>
    <lineage>
        <taxon>Bacteria</taxon>
        <taxon>Pseudomonadati</taxon>
        <taxon>Pseudomonadota</taxon>
        <taxon>Betaproteobacteria</taxon>
        <taxon>Nitrosomonadales</taxon>
        <taxon>Gallionellaceae</taxon>
        <taxon>Candidatus Nitrotoga</taxon>
    </lineage>
</organism>
<dbReference type="Pfam" id="PF00512">
    <property type="entry name" value="HisKA"/>
    <property type="match status" value="1"/>
</dbReference>
<reference evidence="12 13" key="1">
    <citation type="submission" date="2021-10" db="EMBL/GenBank/DDBJ databases">
        <authorList>
            <person name="Koch H."/>
        </authorList>
    </citation>
    <scope>NUCLEOTIDE SEQUENCE [LARGE SCALE GENOMIC DNA]</scope>
    <source>
        <strain evidence="12">6680</strain>
    </source>
</reference>
<feature type="transmembrane region" description="Helical" evidence="7">
    <location>
        <begin position="14"/>
        <end position="32"/>
    </location>
</feature>
<name>A0ABM8YZY7_9PROT</name>
<feature type="domain" description="Response regulatory" evidence="9">
    <location>
        <begin position="682"/>
        <end position="799"/>
    </location>
</feature>
<feature type="transmembrane region" description="Helical" evidence="7">
    <location>
        <begin position="215"/>
        <end position="236"/>
    </location>
</feature>
<keyword evidence="13" id="KW-1185">Reference proteome</keyword>
<dbReference type="Gene3D" id="3.30.565.10">
    <property type="entry name" value="Histidine kinase-like ATPase, C-terminal domain"/>
    <property type="match status" value="1"/>
</dbReference>
<evidence type="ECO:0000259" key="11">
    <source>
        <dbReference type="PROSITE" id="PS50113"/>
    </source>
</evidence>
<dbReference type="PROSITE" id="PS50113">
    <property type="entry name" value="PAC"/>
    <property type="match status" value="1"/>
</dbReference>
<evidence type="ECO:0000259" key="8">
    <source>
        <dbReference type="PROSITE" id="PS50109"/>
    </source>
</evidence>
<dbReference type="InterPro" id="IPR036890">
    <property type="entry name" value="HATPase_C_sf"/>
</dbReference>
<dbReference type="InterPro" id="IPR003594">
    <property type="entry name" value="HATPase_dom"/>
</dbReference>
<dbReference type="InterPro" id="IPR005467">
    <property type="entry name" value="His_kinase_dom"/>
</dbReference>
<keyword evidence="5 12" id="KW-0418">Kinase</keyword>
<dbReference type="PANTHER" id="PTHR43047">
    <property type="entry name" value="TWO-COMPONENT HISTIDINE PROTEIN KINASE"/>
    <property type="match status" value="1"/>
</dbReference>
<dbReference type="Pfam" id="PF02518">
    <property type="entry name" value="HATPase_c"/>
    <property type="match status" value="1"/>
</dbReference>
<dbReference type="PROSITE" id="PS50109">
    <property type="entry name" value="HIS_KIN"/>
    <property type="match status" value="1"/>
</dbReference>
<dbReference type="SMART" id="SM00388">
    <property type="entry name" value="HisKA"/>
    <property type="match status" value="1"/>
</dbReference>
<accession>A0ABM8YZY7</accession>
<evidence type="ECO:0000259" key="9">
    <source>
        <dbReference type="PROSITE" id="PS50110"/>
    </source>
</evidence>
<protein>
    <recommendedName>
        <fullName evidence="2">histidine kinase</fullName>
        <ecNumber evidence="2">2.7.13.3</ecNumber>
    </recommendedName>
</protein>
<dbReference type="InterPro" id="IPR036097">
    <property type="entry name" value="HisK_dim/P_sf"/>
</dbReference>
<proteinExistence type="predicted"/>
<keyword evidence="4 12" id="KW-0808">Transferase</keyword>
<dbReference type="PROSITE" id="PS50112">
    <property type="entry name" value="PAS"/>
    <property type="match status" value="1"/>
</dbReference>
<feature type="domain" description="PAC" evidence="11">
    <location>
        <begin position="375"/>
        <end position="427"/>
    </location>
</feature>
<evidence type="ECO:0000256" key="5">
    <source>
        <dbReference type="ARBA" id="ARBA00022777"/>
    </source>
</evidence>
<keyword evidence="7" id="KW-0812">Transmembrane</keyword>
<evidence type="ECO:0000313" key="13">
    <source>
        <dbReference type="Proteomes" id="UP000839052"/>
    </source>
</evidence>
<keyword evidence="7" id="KW-1133">Transmembrane helix</keyword>
<dbReference type="Proteomes" id="UP000839052">
    <property type="component" value="Chromosome"/>
</dbReference>
<dbReference type="PANTHER" id="PTHR43047:SF72">
    <property type="entry name" value="OSMOSENSING HISTIDINE PROTEIN KINASE SLN1"/>
    <property type="match status" value="1"/>
</dbReference>
<evidence type="ECO:0000256" key="7">
    <source>
        <dbReference type="SAM" id="Phobius"/>
    </source>
</evidence>
<dbReference type="SUPFAM" id="SSF52172">
    <property type="entry name" value="CheY-like"/>
    <property type="match status" value="1"/>
</dbReference>
<evidence type="ECO:0000256" key="1">
    <source>
        <dbReference type="ARBA" id="ARBA00000085"/>
    </source>
</evidence>
<dbReference type="InterPro" id="IPR004358">
    <property type="entry name" value="Sig_transdc_His_kin-like_C"/>
</dbReference>
<dbReference type="Pfam" id="PF00072">
    <property type="entry name" value="Response_reg"/>
    <property type="match status" value="1"/>
</dbReference>
<dbReference type="InterPro" id="IPR035965">
    <property type="entry name" value="PAS-like_dom_sf"/>
</dbReference>